<proteinExistence type="predicted"/>
<dbReference type="Proteomes" id="UP001345963">
    <property type="component" value="Unassembled WGS sequence"/>
</dbReference>
<evidence type="ECO:0000313" key="3">
    <source>
        <dbReference type="Proteomes" id="UP001345963"/>
    </source>
</evidence>
<organism evidence="2 3">
    <name type="scientific">Ataeniobius toweri</name>
    <dbReference type="NCBI Taxonomy" id="208326"/>
    <lineage>
        <taxon>Eukaryota</taxon>
        <taxon>Metazoa</taxon>
        <taxon>Chordata</taxon>
        <taxon>Craniata</taxon>
        <taxon>Vertebrata</taxon>
        <taxon>Euteleostomi</taxon>
        <taxon>Actinopterygii</taxon>
        <taxon>Neopterygii</taxon>
        <taxon>Teleostei</taxon>
        <taxon>Neoteleostei</taxon>
        <taxon>Acanthomorphata</taxon>
        <taxon>Ovalentaria</taxon>
        <taxon>Atherinomorphae</taxon>
        <taxon>Cyprinodontiformes</taxon>
        <taxon>Goodeidae</taxon>
        <taxon>Ataeniobius</taxon>
    </lineage>
</organism>
<dbReference type="EMBL" id="JAHUTI010053820">
    <property type="protein sequence ID" value="MED6249912.1"/>
    <property type="molecule type" value="Genomic_DNA"/>
</dbReference>
<reference evidence="2 3" key="1">
    <citation type="submission" date="2021-07" db="EMBL/GenBank/DDBJ databases">
        <authorList>
            <person name="Palmer J.M."/>
        </authorList>
    </citation>
    <scope>NUCLEOTIDE SEQUENCE [LARGE SCALE GENOMIC DNA]</scope>
    <source>
        <strain evidence="2 3">AT_MEX2019</strain>
        <tissue evidence="2">Muscle</tissue>
    </source>
</reference>
<keyword evidence="3" id="KW-1185">Reference proteome</keyword>
<comment type="caution">
    <text evidence="2">The sequence shown here is derived from an EMBL/GenBank/DDBJ whole genome shotgun (WGS) entry which is preliminary data.</text>
</comment>
<feature type="region of interest" description="Disordered" evidence="1">
    <location>
        <begin position="66"/>
        <end position="85"/>
    </location>
</feature>
<evidence type="ECO:0000256" key="1">
    <source>
        <dbReference type="SAM" id="MobiDB-lite"/>
    </source>
</evidence>
<evidence type="ECO:0000313" key="2">
    <source>
        <dbReference type="EMBL" id="MED6249912.1"/>
    </source>
</evidence>
<accession>A0ABU7BGX2</accession>
<gene>
    <name evidence="2" type="ORF">ATANTOWER_021597</name>
</gene>
<name>A0ABU7BGX2_9TELE</name>
<sequence length="103" mass="11763">MLQHHVCGYTVSQIQVLLNKTVSGQILIQHTRPHLASKDTKIGWGANSLFLRTPLHAHKFLLSLHSNHPNATPRQDDNSVNSSKYFKNECEKYPNHFYQSSPN</sequence>
<protein>
    <submittedName>
        <fullName evidence="2">Uncharacterized protein</fullName>
    </submittedName>
</protein>